<name>A0AAJ4ZFF6_PANPU</name>
<reference evidence="2 4" key="3">
    <citation type="submission" date="2018-06" db="EMBL/GenBank/DDBJ databases">
        <authorList>
            <consortium name="Pathogen Informatics"/>
            <person name="Doyle S."/>
        </authorList>
    </citation>
    <scope>NUCLEOTIDE SEQUENCE [LARGE SCALE GENOMIC DNA]</scope>
    <source>
        <strain evidence="2 4">NCTC13159</strain>
    </source>
</reference>
<keyword evidence="3" id="KW-1185">Reference proteome</keyword>
<proteinExistence type="predicted"/>
<sequence length="419" mass="45288">MKTKTTDSNTGTYENPKAWGDSAQTGDIFIVGASDKSQDNTVGDYFIAQFDGPSSSHPFPGYGKNDSYWQHAWSTTLIELITESGLEEGAIYANGLNQIGILVFITAEDANGNAVPLSQDVLDRVQPTLQLIDYTSGDALPQGWSFTDQENEFHHLPHAMETASQSSDLGDSEEKSRFKLYLSCSPTPAVTPLTIGAQLTMASGKTAASSRTDPTDHSSVAIETLPPKRYNLTNITVDSNKLGDITLSTENGRITATYRQYASYLKITDAGFYIEKYTVTKGKMASAPWVDQFGLFPMASFYASYIWDPDAAVVFCRAVIGYANNDSNSPIWGQGVLSDGGEKNGVGIYYLLLPEITLGAVNFPPTIFEDTQVSIYDQYGNSDLFTVVFNGGNGLLSVKAGANPSWDPSGTGTFPTIVN</sequence>
<accession>A0AAJ4ZFF6</accession>
<reference evidence="3" key="1">
    <citation type="submission" date="2014-12" db="EMBL/GenBank/DDBJ databases">
        <title>Complete Genome Sequencing of Pandoraea pulmonicola DSM 16583.</title>
        <authorList>
            <person name="Chan K.-G."/>
        </authorList>
    </citation>
    <scope>NUCLEOTIDE SEQUENCE [LARGE SCALE GENOMIC DNA]</scope>
    <source>
        <strain evidence="3">DSM 16583</strain>
    </source>
</reference>
<evidence type="ECO:0000313" key="4">
    <source>
        <dbReference type="Proteomes" id="UP000254589"/>
    </source>
</evidence>
<dbReference type="Proteomes" id="UP000254589">
    <property type="component" value="Unassembled WGS sequence"/>
</dbReference>
<dbReference type="AlphaFoldDB" id="A0AAJ4ZFF6"/>
<dbReference type="KEGG" id="ppul:RO07_01955"/>
<reference evidence="1" key="2">
    <citation type="submission" date="2016-11" db="EMBL/GenBank/DDBJ databases">
        <title>Complete Genome Sequencing of Pandoraea pulmonicola DSM 16583.</title>
        <authorList>
            <person name="Chan K.-G."/>
        </authorList>
    </citation>
    <scope>NUCLEOTIDE SEQUENCE</scope>
    <source>
        <strain evidence="1">DSM 16583</strain>
    </source>
</reference>
<evidence type="ECO:0000313" key="2">
    <source>
        <dbReference type="EMBL" id="SUA92367.1"/>
    </source>
</evidence>
<dbReference type="EMBL" id="CP010310">
    <property type="protein sequence ID" value="AJC19556.1"/>
    <property type="molecule type" value="Genomic_DNA"/>
</dbReference>
<evidence type="ECO:0000313" key="3">
    <source>
        <dbReference type="Proteomes" id="UP000035086"/>
    </source>
</evidence>
<organism evidence="2 4">
    <name type="scientific">Pandoraea pulmonicola</name>
    <dbReference type="NCBI Taxonomy" id="93221"/>
    <lineage>
        <taxon>Bacteria</taxon>
        <taxon>Pseudomonadati</taxon>
        <taxon>Pseudomonadota</taxon>
        <taxon>Betaproteobacteria</taxon>
        <taxon>Burkholderiales</taxon>
        <taxon>Burkholderiaceae</taxon>
        <taxon>Pandoraea</taxon>
    </lineage>
</organism>
<protein>
    <submittedName>
        <fullName evidence="2">Uncharacterized protein</fullName>
    </submittedName>
</protein>
<dbReference type="EMBL" id="UGSJ01000001">
    <property type="protein sequence ID" value="SUA92367.1"/>
    <property type="molecule type" value="Genomic_DNA"/>
</dbReference>
<evidence type="ECO:0000313" key="1">
    <source>
        <dbReference type="EMBL" id="AJC19556.1"/>
    </source>
</evidence>
<dbReference type="Proteomes" id="UP000035086">
    <property type="component" value="Chromosome"/>
</dbReference>
<gene>
    <name evidence="2" type="ORF">NCTC13159_03897</name>
    <name evidence="1" type="ORF">RO07_01955</name>
</gene>
<dbReference type="RefSeq" id="WP_039404819.1">
    <property type="nucleotide sequence ID" value="NZ_CP010310.2"/>
</dbReference>